<sequence length="87" mass="8997">MSKPGRGDVDDPMNEAMSSTGLLLMFAAVIGFVMGLAVFGMGSSGFATLVLVAALASFCASLVCFMADAQREDAADAALPFPSMLRR</sequence>
<gene>
    <name evidence="2" type="ORF">MARA_49010</name>
</gene>
<dbReference type="EMBL" id="AP022593">
    <property type="protein sequence ID" value="BBY51433.1"/>
    <property type="molecule type" value="Genomic_DNA"/>
</dbReference>
<keyword evidence="3" id="KW-1185">Reference proteome</keyword>
<feature type="transmembrane region" description="Helical" evidence="1">
    <location>
        <begin position="46"/>
        <end position="67"/>
    </location>
</feature>
<reference evidence="2 3" key="1">
    <citation type="journal article" date="2019" name="Emerg. Microbes Infect.">
        <title>Comprehensive subspecies identification of 175 nontuberculous mycobacteria species based on 7547 genomic profiles.</title>
        <authorList>
            <person name="Matsumoto Y."/>
            <person name="Kinjo T."/>
            <person name="Motooka D."/>
            <person name="Nabeya D."/>
            <person name="Jung N."/>
            <person name="Uechi K."/>
            <person name="Horii T."/>
            <person name="Iida T."/>
            <person name="Fujita J."/>
            <person name="Nakamura S."/>
        </authorList>
    </citation>
    <scope>NUCLEOTIDE SEQUENCE [LARGE SCALE GENOMIC DNA]</scope>
    <source>
        <strain evidence="2 3">JCM 18538</strain>
    </source>
</reference>
<evidence type="ECO:0008006" key="4">
    <source>
        <dbReference type="Google" id="ProtNLM"/>
    </source>
</evidence>
<evidence type="ECO:0000313" key="3">
    <source>
        <dbReference type="Proteomes" id="UP000467428"/>
    </source>
</evidence>
<dbReference type="Proteomes" id="UP000467428">
    <property type="component" value="Chromosome"/>
</dbReference>
<evidence type="ECO:0000256" key="1">
    <source>
        <dbReference type="SAM" id="Phobius"/>
    </source>
</evidence>
<name>A0A7I7S428_9MYCO</name>
<dbReference type="KEGG" id="marz:MARA_49010"/>
<protein>
    <recommendedName>
        <fullName evidence="4">UsfY protein</fullName>
    </recommendedName>
</protein>
<dbReference type="AlphaFoldDB" id="A0A7I7S428"/>
<keyword evidence="1" id="KW-0812">Transmembrane</keyword>
<geneLocation type="plasmid" evidence="3">
    <name>pjcm18538 dna</name>
</geneLocation>
<organism evidence="2 3">
    <name type="scientific">Mycolicibacterium arabiense</name>
    <dbReference type="NCBI Taxonomy" id="1286181"/>
    <lineage>
        <taxon>Bacteria</taxon>
        <taxon>Bacillati</taxon>
        <taxon>Actinomycetota</taxon>
        <taxon>Actinomycetes</taxon>
        <taxon>Mycobacteriales</taxon>
        <taxon>Mycobacteriaceae</taxon>
        <taxon>Mycolicibacterium</taxon>
    </lineage>
</organism>
<dbReference type="RefSeq" id="WP_163922043.1">
    <property type="nucleotide sequence ID" value="NZ_AP022593.1"/>
</dbReference>
<proteinExistence type="predicted"/>
<feature type="transmembrane region" description="Helical" evidence="1">
    <location>
        <begin position="21"/>
        <end position="40"/>
    </location>
</feature>
<keyword evidence="1" id="KW-1133">Transmembrane helix</keyword>
<evidence type="ECO:0000313" key="2">
    <source>
        <dbReference type="EMBL" id="BBY51433.1"/>
    </source>
</evidence>
<accession>A0A7I7S428</accession>
<keyword evidence="1" id="KW-0472">Membrane</keyword>